<evidence type="ECO:0000256" key="6">
    <source>
        <dbReference type="ARBA" id="ARBA00051722"/>
    </source>
</evidence>
<dbReference type="SUPFAM" id="SSF52799">
    <property type="entry name" value="(Phosphotyrosine protein) phosphatases II"/>
    <property type="match status" value="1"/>
</dbReference>
<dbReference type="Ensembl" id="ENSOSIT00000034802.1">
    <property type="protein sequence ID" value="ENSOSIP00000033016.1"/>
    <property type="gene ID" value="ENSOSIG00000016683.1"/>
</dbReference>
<dbReference type="GO" id="GO:0004722">
    <property type="term" value="F:protein serine/threonine phosphatase activity"/>
    <property type="evidence" value="ECO:0007669"/>
    <property type="project" value="UniProtKB-EC"/>
</dbReference>
<sequence length="68" mass="7496">AGSSASQVVDGLYLGNIKDAETRESLSENSITHILSVYNNPKPVFEDSTIVKGYNFIIEYTEIFVLVV</sequence>
<evidence type="ECO:0000313" key="7">
    <source>
        <dbReference type="Ensembl" id="ENSOSIP00000033016.1"/>
    </source>
</evidence>
<keyword evidence="2" id="KW-0378">Hydrolase</keyword>
<comment type="similarity">
    <text evidence="1">Belongs to the protein-tyrosine phosphatase family. Non-receptor class dual specificity subfamily.</text>
</comment>
<dbReference type="GO" id="GO:0004725">
    <property type="term" value="F:protein tyrosine phosphatase activity"/>
    <property type="evidence" value="ECO:0007669"/>
    <property type="project" value="UniProtKB-EC"/>
</dbReference>
<dbReference type="PANTHER" id="PTHR45948:SF1">
    <property type="entry name" value="TYROSINE-PROTEIN PHOSPHATASE DOMAIN-CONTAINING PROTEIN"/>
    <property type="match status" value="1"/>
</dbReference>
<keyword evidence="3" id="KW-0904">Protein phosphatase</keyword>
<evidence type="ECO:0000256" key="3">
    <source>
        <dbReference type="ARBA" id="ARBA00022912"/>
    </source>
</evidence>
<dbReference type="PANTHER" id="PTHR45948">
    <property type="entry name" value="DUAL SPECIFICITY PROTEIN PHOSPHATASE DDB_G0269404-RELATED"/>
    <property type="match status" value="1"/>
</dbReference>
<accession>A0A8C7YS45</accession>
<evidence type="ECO:0000256" key="2">
    <source>
        <dbReference type="ARBA" id="ARBA00022801"/>
    </source>
</evidence>
<dbReference type="InterPro" id="IPR029021">
    <property type="entry name" value="Prot-tyrosine_phosphatase-like"/>
</dbReference>
<name>A0A8C7YS45_9TELE</name>
<reference evidence="7" key="2">
    <citation type="submission" date="2025-09" db="UniProtKB">
        <authorList>
            <consortium name="Ensembl"/>
        </authorList>
    </citation>
    <scope>IDENTIFICATION</scope>
</reference>
<evidence type="ECO:0000313" key="8">
    <source>
        <dbReference type="Proteomes" id="UP000694383"/>
    </source>
</evidence>
<dbReference type="Proteomes" id="UP000694383">
    <property type="component" value="Unplaced"/>
</dbReference>
<protein>
    <submittedName>
        <fullName evidence="7">Dual specificity phosphatase 22a</fullName>
    </submittedName>
</protein>
<dbReference type="GO" id="GO:0007165">
    <property type="term" value="P:signal transduction"/>
    <property type="evidence" value="ECO:0007669"/>
    <property type="project" value="TreeGrafter"/>
</dbReference>
<dbReference type="AlphaFoldDB" id="A0A8C7YS45"/>
<comment type="catalytic activity">
    <reaction evidence="5">
        <text>O-phospho-L-threonyl-[protein] + H2O = L-threonyl-[protein] + phosphate</text>
        <dbReference type="Rhea" id="RHEA:47004"/>
        <dbReference type="Rhea" id="RHEA-COMP:11060"/>
        <dbReference type="Rhea" id="RHEA-COMP:11605"/>
        <dbReference type="ChEBI" id="CHEBI:15377"/>
        <dbReference type="ChEBI" id="CHEBI:30013"/>
        <dbReference type="ChEBI" id="CHEBI:43474"/>
        <dbReference type="ChEBI" id="CHEBI:61977"/>
        <dbReference type="EC" id="3.1.3.16"/>
    </reaction>
</comment>
<evidence type="ECO:0000256" key="1">
    <source>
        <dbReference type="ARBA" id="ARBA00008601"/>
    </source>
</evidence>
<keyword evidence="8" id="KW-1185">Reference proteome</keyword>
<comment type="catalytic activity">
    <reaction evidence="4">
        <text>O-phospho-L-seryl-[protein] + H2O = L-seryl-[protein] + phosphate</text>
        <dbReference type="Rhea" id="RHEA:20629"/>
        <dbReference type="Rhea" id="RHEA-COMP:9863"/>
        <dbReference type="Rhea" id="RHEA-COMP:11604"/>
        <dbReference type="ChEBI" id="CHEBI:15377"/>
        <dbReference type="ChEBI" id="CHEBI:29999"/>
        <dbReference type="ChEBI" id="CHEBI:43474"/>
        <dbReference type="ChEBI" id="CHEBI:83421"/>
        <dbReference type="EC" id="3.1.3.16"/>
    </reaction>
</comment>
<dbReference type="Gene3D" id="3.90.190.10">
    <property type="entry name" value="Protein tyrosine phosphatase superfamily"/>
    <property type="match status" value="1"/>
</dbReference>
<reference evidence="7" key="1">
    <citation type="submission" date="2025-08" db="UniProtKB">
        <authorList>
            <consortium name="Ensembl"/>
        </authorList>
    </citation>
    <scope>IDENTIFICATION</scope>
</reference>
<comment type="catalytic activity">
    <reaction evidence="6">
        <text>O-phospho-L-tyrosyl-[protein] + H2O = L-tyrosyl-[protein] + phosphate</text>
        <dbReference type="Rhea" id="RHEA:10684"/>
        <dbReference type="Rhea" id="RHEA-COMP:10136"/>
        <dbReference type="Rhea" id="RHEA-COMP:20101"/>
        <dbReference type="ChEBI" id="CHEBI:15377"/>
        <dbReference type="ChEBI" id="CHEBI:43474"/>
        <dbReference type="ChEBI" id="CHEBI:46858"/>
        <dbReference type="ChEBI" id="CHEBI:61978"/>
        <dbReference type="EC" id="3.1.3.48"/>
    </reaction>
</comment>
<evidence type="ECO:0000256" key="5">
    <source>
        <dbReference type="ARBA" id="ARBA00048336"/>
    </source>
</evidence>
<dbReference type="GeneTree" id="ENSGT00940000164598"/>
<proteinExistence type="inferred from homology"/>
<evidence type="ECO:0000256" key="4">
    <source>
        <dbReference type="ARBA" id="ARBA00047761"/>
    </source>
</evidence>
<dbReference type="GO" id="GO:0005829">
    <property type="term" value="C:cytosol"/>
    <property type="evidence" value="ECO:0007669"/>
    <property type="project" value="TreeGrafter"/>
</dbReference>
<organism evidence="7 8">
    <name type="scientific">Oryzias sinensis</name>
    <name type="common">Chinese medaka</name>
    <dbReference type="NCBI Taxonomy" id="183150"/>
    <lineage>
        <taxon>Eukaryota</taxon>
        <taxon>Metazoa</taxon>
        <taxon>Chordata</taxon>
        <taxon>Craniata</taxon>
        <taxon>Vertebrata</taxon>
        <taxon>Euteleostomi</taxon>
        <taxon>Actinopterygii</taxon>
        <taxon>Neopterygii</taxon>
        <taxon>Teleostei</taxon>
        <taxon>Neoteleostei</taxon>
        <taxon>Acanthomorphata</taxon>
        <taxon>Ovalentaria</taxon>
        <taxon>Atherinomorphae</taxon>
        <taxon>Beloniformes</taxon>
        <taxon>Adrianichthyidae</taxon>
        <taxon>Oryziinae</taxon>
        <taxon>Oryzias</taxon>
    </lineage>
</organism>